<evidence type="ECO:0000313" key="3">
    <source>
        <dbReference type="EMBL" id="MBD8035059.1"/>
    </source>
</evidence>
<reference evidence="3 4" key="1">
    <citation type="submission" date="2020-08" db="EMBL/GenBank/DDBJ databases">
        <title>A Genomic Blueprint of the Chicken Gut Microbiome.</title>
        <authorList>
            <person name="Gilroy R."/>
            <person name="Ravi A."/>
            <person name="Getino M."/>
            <person name="Pursley I."/>
            <person name="Horton D.L."/>
            <person name="Alikhan N.-F."/>
            <person name="Baker D."/>
            <person name="Gharbi K."/>
            <person name="Hall N."/>
            <person name="Watson M."/>
            <person name="Adriaenssens E.M."/>
            <person name="Foster-Nyarko E."/>
            <person name="Jarju S."/>
            <person name="Secka A."/>
            <person name="Antonio M."/>
            <person name="Oren A."/>
            <person name="Chaudhuri R."/>
            <person name="La Ragione R.M."/>
            <person name="Hildebrand F."/>
            <person name="Pallen M.J."/>
        </authorList>
    </citation>
    <scope>NUCLEOTIDE SEQUENCE [LARGE SCALE GENOMIC DNA]</scope>
    <source>
        <strain evidence="3 4">Sa1YVA6</strain>
    </source>
</reference>
<feature type="domain" description="Transcription regulator PadR N-terminal" evidence="2">
    <location>
        <begin position="6"/>
        <end position="81"/>
    </location>
</feature>
<proteinExistence type="predicted"/>
<dbReference type="Pfam" id="PF03551">
    <property type="entry name" value="PadR"/>
    <property type="match status" value="1"/>
</dbReference>
<evidence type="ECO:0000259" key="2">
    <source>
        <dbReference type="Pfam" id="PF03551"/>
    </source>
</evidence>
<accession>A0ABR8XSY3</accession>
<organism evidence="3 4">
    <name type="scientific">Solibacillus merdavium</name>
    <dbReference type="NCBI Taxonomy" id="2762218"/>
    <lineage>
        <taxon>Bacteria</taxon>
        <taxon>Bacillati</taxon>
        <taxon>Bacillota</taxon>
        <taxon>Bacilli</taxon>
        <taxon>Bacillales</taxon>
        <taxon>Caryophanaceae</taxon>
        <taxon>Solibacillus</taxon>
    </lineage>
</organism>
<comment type="caution">
    <text evidence="3">The sequence shown here is derived from an EMBL/GenBank/DDBJ whole genome shotgun (WGS) entry which is preliminary data.</text>
</comment>
<keyword evidence="1" id="KW-0175">Coiled coil</keyword>
<gene>
    <name evidence="3" type="ORF">H9632_18555</name>
</gene>
<dbReference type="SUPFAM" id="SSF46785">
    <property type="entry name" value="Winged helix' DNA-binding domain"/>
    <property type="match status" value="1"/>
</dbReference>
<dbReference type="InterPro" id="IPR005149">
    <property type="entry name" value="Tscrpt_reg_PadR_N"/>
</dbReference>
<dbReference type="PANTHER" id="PTHR43252:SF2">
    <property type="entry name" value="TRANSCRIPTION REGULATOR, PADR-LIKE FAMILY"/>
    <property type="match status" value="1"/>
</dbReference>
<dbReference type="InterPro" id="IPR036388">
    <property type="entry name" value="WH-like_DNA-bd_sf"/>
</dbReference>
<dbReference type="RefSeq" id="WP_191705535.1">
    <property type="nucleotide sequence ID" value="NZ_JACSPW010000034.1"/>
</dbReference>
<sequence length="176" mass="20039">MTQLLVLGALNMQPLSGYDIQTMLQENEAERWSGVLVGSIYHALKKLEQNSYIELDHIEHSGNRQKSIYKITDLGRAHLKELVYNSIVSSNVPYPLSLYAGLSMIDQLENDRAIEALQHQLKMLENELLIVESGLSIKEQHLPKGFSPMMSIVAKNMVDILEQQINFVKDLLNNYK</sequence>
<name>A0ABR8XSY3_9BACL</name>
<dbReference type="InterPro" id="IPR036390">
    <property type="entry name" value="WH_DNA-bd_sf"/>
</dbReference>
<protein>
    <submittedName>
        <fullName evidence="3">PadR family transcriptional regulator</fullName>
    </submittedName>
</protein>
<dbReference type="PANTHER" id="PTHR43252">
    <property type="entry name" value="TRANSCRIPTIONAL REGULATOR YQJI"/>
    <property type="match status" value="1"/>
</dbReference>
<dbReference type="EMBL" id="JACSPW010000034">
    <property type="protein sequence ID" value="MBD8035059.1"/>
    <property type="molecule type" value="Genomic_DNA"/>
</dbReference>
<dbReference type="Proteomes" id="UP000600565">
    <property type="component" value="Unassembled WGS sequence"/>
</dbReference>
<feature type="coiled-coil region" evidence="1">
    <location>
        <begin position="107"/>
        <end position="134"/>
    </location>
</feature>
<dbReference type="Gene3D" id="1.10.10.10">
    <property type="entry name" value="Winged helix-like DNA-binding domain superfamily/Winged helix DNA-binding domain"/>
    <property type="match status" value="1"/>
</dbReference>
<evidence type="ECO:0000313" key="4">
    <source>
        <dbReference type="Proteomes" id="UP000600565"/>
    </source>
</evidence>
<keyword evidence="4" id="KW-1185">Reference proteome</keyword>
<evidence type="ECO:0000256" key="1">
    <source>
        <dbReference type="SAM" id="Coils"/>
    </source>
</evidence>